<evidence type="ECO:0000256" key="3">
    <source>
        <dbReference type="ARBA" id="ARBA00022729"/>
    </source>
</evidence>
<evidence type="ECO:0000256" key="5">
    <source>
        <dbReference type="ARBA" id="ARBA00022807"/>
    </source>
</evidence>
<evidence type="ECO:0000313" key="8">
    <source>
        <dbReference type="Proteomes" id="UP000191153"/>
    </source>
</evidence>
<name>A0A1T4PCW9_9FUSO</name>
<dbReference type="STRING" id="180163.SAMN02745174_01852"/>
<dbReference type="PROSITE" id="PS51935">
    <property type="entry name" value="NLPC_P60"/>
    <property type="match status" value="1"/>
</dbReference>
<dbReference type="Pfam" id="PF00877">
    <property type="entry name" value="NLPC_P60"/>
    <property type="match status" value="1"/>
</dbReference>
<dbReference type="InterPro" id="IPR038765">
    <property type="entry name" value="Papain-like_cys_pep_sf"/>
</dbReference>
<feature type="domain" description="NlpC/P60" evidence="6">
    <location>
        <begin position="30"/>
        <end position="150"/>
    </location>
</feature>
<evidence type="ECO:0000256" key="1">
    <source>
        <dbReference type="ARBA" id="ARBA00007074"/>
    </source>
</evidence>
<dbReference type="InterPro" id="IPR000064">
    <property type="entry name" value="NLP_P60_dom"/>
</dbReference>
<evidence type="ECO:0000256" key="2">
    <source>
        <dbReference type="ARBA" id="ARBA00022670"/>
    </source>
</evidence>
<comment type="similarity">
    <text evidence="1">Belongs to the peptidase C40 family.</text>
</comment>
<dbReference type="PANTHER" id="PTHR47360:SF1">
    <property type="entry name" value="ENDOPEPTIDASE NLPC-RELATED"/>
    <property type="match status" value="1"/>
</dbReference>
<dbReference type="Gene3D" id="3.90.1720.10">
    <property type="entry name" value="endopeptidase domain like (from Nostoc punctiforme)"/>
    <property type="match status" value="1"/>
</dbReference>
<dbReference type="PROSITE" id="PS51257">
    <property type="entry name" value="PROKAR_LIPOPROTEIN"/>
    <property type="match status" value="1"/>
</dbReference>
<evidence type="ECO:0000313" key="7">
    <source>
        <dbReference type="EMBL" id="SJZ89221.1"/>
    </source>
</evidence>
<reference evidence="7 8" key="1">
    <citation type="submission" date="2017-02" db="EMBL/GenBank/DDBJ databases">
        <authorList>
            <person name="Peterson S.W."/>
        </authorList>
    </citation>
    <scope>NUCLEOTIDE SEQUENCE [LARGE SCALE GENOMIC DNA]</scope>
    <source>
        <strain evidence="7 8">ATCC 700028</strain>
    </source>
</reference>
<dbReference type="GO" id="GO:0006508">
    <property type="term" value="P:proteolysis"/>
    <property type="evidence" value="ECO:0007669"/>
    <property type="project" value="UniProtKB-KW"/>
</dbReference>
<keyword evidence="8" id="KW-1185">Reference proteome</keyword>
<keyword evidence="7" id="KW-0449">Lipoprotein</keyword>
<proteinExistence type="inferred from homology"/>
<dbReference type="Proteomes" id="UP000191153">
    <property type="component" value="Unassembled WGS sequence"/>
</dbReference>
<dbReference type="OrthoDB" id="9807055at2"/>
<dbReference type="SUPFAM" id="SSF54001">
    <property type="entry name" value="Cysteine proteinases"/>
    <property type="match status" value="1"/>
</dbReference>
<keyword evidence="5" id="KW-0788">Thiol protease</keyword>
<evidence type="ECO:0000256" key="4">
    <source>
        <dbReference type="ARBA" id="ARBA00022801"/>
    </source>
</evidence>
<dbReference type="RefSeq" id="WP_078694314.1">
    <property type="nucleotide sequence ID" value="NZ_FUWX01000014.1"/>
</dbReference>
<gene>
    <name evidence="7" type="ORF">SAMN02745174_01852</name>
</gene>
<dbReference type="AlphaFoldDB" id="A0A1T4PCW9"/>
<dbReference type="EMBL" id="FUWX01000014">
    <property type="protein sequence ID" value="SJZ89221.1"/>
    <property type="molecule type" value="Genomic_DNA"/>
</dbReference>
<dbReference type="InterPro" id="IPR052062">
    <property type="entry name" value="Murein_DD/LD_carboxypeptidase"/>
</dbReference>
<accession>A0A1T4PCW9</accession>
<dbReference type="GO" id="GO:0008234">
    <property type="term" value="F:cysteine-type peptidase activity"/>
    <property type="evidence" value="ECO:0007669"/>
    <property type="project" value="UniProtKB-KW"/>
</dbReference>
<keyword evidence="2" id="KW-0645">Protease</keyword>
<protein>
    <submittedName>
        <fullName evidence="7">Lipoprotein Spr</fullName>
    </submittedName>
</protein>
<dbReference type="PANTHER" id="PTHR47360">
    <property type="entry name" value="MUREIN DD-ENDOPEPTIDASE MEPS/MUREIN LD-CARBOXYPEPTIDASE"/>
    <property type="match status" value="1"/>
</dbReference>
<evidence type="ECO:0000259" key="6">
    <source>
        <dbReference type="PROSITE" id="PS51935"/>
    </source>
</evidence>
<keyword evidence="4" id="KW-0378">Hydrolase</keyword>
<organism evidence="7 8">
    <name type="scientific">Cetobacterium ceti</name>
    <dbReference type="NCBI Taxonomy" id="180163"/>
    <lineage>
        <taxon>Bacteria</taxon>
        <taxon>Fusobacteriati</taxon>
        <taxon>Fusobacteriota</taxon>
        <taxon>Fusobacteriia</taxon>
        <taxon>Fusobacteriales</taxon>
        <taxon>Fusobacteriaceae</taxon>
        <taxon>Cetobacterium</taxon>
    </lineage>
</organism>
<keyword evidence="3" id="KW-0732">Signal</keyword>
<sequence length="150" mass="17515">MKINLKIIILLFTIFIGGCSSTKISSKERNFRLNKIHDFYSNWKGTKYKYGGMNKHGVDCSGLMVLLYSHEFHKKIPRTTKTIAKFGKEVDLNELEVGDLILFKINWSTRHVGVYIGNKKFIHSSRRKGVTISTLDQFWINKFWQGRRVL</sequence>